<keyword evidence="3" id="KW-1185">Reference proteome</keyword>
<dbReference type="Proteomes" id="UP001303473">
    <property type="component" value="Unassembled WGS sequence"/>
</dbReference>
<dbReference type="PANTHER" id="PTHR38117:SF1">
    <property type="entry name" value="DUF3074 DOMAIN-CONTAINING PROTEIN"/>
    <property type="match status" value="1"/>
</dbReference>
<evidence type="ECO:0000313" key="2">
    <source>
        <dbReference type="EMBL" id="KAK3939668.1"/>
    </source>
</evidence>
<evidence type="ECO:0000259" key="1">
    <source>
        <dbReference type="Pfam" id="PF23155"/>
    </source>
</evidence>
<gene>
    <name evidence="2" type="ORF">QBC46DRAFT_142357</name>
</gene>
<comment type="caution">
    <text evidence="2">The sequence shown here is derived from an EMBL/GenBank/DDBJ whole genome shotgun (WGS) entry which is preliminary data.</text>
</comment>
<evidence type="ECO:0000313" key="3">
    <source>
        <dbReference type="Proteomes" id="UP001303473"/>
    </source>
</evidence>
<name>A0AAN6N8G7_9PEZI</name>
<dbReference type="PANTHER" id="PTHR38117">
    <property type="entry name" value="NACHT AND WD40 DOMAIN PROTEIN"/>
    <property type="match status" value="1"/>
</dbReference>
<proteinExistence type="predicted"/>
<accession>A0AAN6N8G7</accession>
<sequence length="175" mass="19313">MSFLSGTAKVVHSSKLPSKTTREQAVAMLNDHEFFLHCDPHMAKFEPVPHTDDTSASLPLPDTVKARPGTATESFRVTDIVDSIPSGVWGRNVVSTYEFTDTETGLFVRIKSPLAIVMDTIWEIKQVEDGEGLELVEDVTINCSRLLVGLVKSQCENGWAKIHAKMIGRLEEASQ</sequence>
<dbReference type="InterPro" id="IPR055481">
    <property type="entry name" value="DUF7053"/>
</dbReference>
<organism evidence="2 3">
    <name type="scientific">Diplogelasinospora grovesii</name>
    <dbReference type="NCBI Taxonomy" id="303347"/>
    <lineage>
        <taxon>Eukaryota</taxon>
        <taxon>Fungi</taxon>
        <taxon>Dikarya</taxon>
        <taxon>Ascomycota</taxon>
        <taxon>Pezizomycotina</taxon>
        <taxon>Sordariomycetes</taxon>
        <taxon>Sordariomycetidae</taxon>
        <taxon>Sordariales</taxon>
        <taxon>Diplogelasinosporaceae</taxon>
        <taxon>Diplogelasinospora</taxon>
    </lineage>
</organism>
<dbReference type="Pfam" id="PF23155">
    <property type="entry name" value="DUF7053"/>
    <property type="match status" value="1"/>
</dbReference>
<dbReference type="AlphaFoldDB" id="A0AAN6N8G7"/>
<dbReference type="EMBL" id="MU853807">
    <property type="protein sequence ID" value="KAK3939668.1"/>
    <property type="molecule type" value="Genomic_DNA"/>
</dbReference>
<feature type="domain" description="DUF7053" evidence="1">
    <location>
        <begin position="9"/>
        <end position="171"/>
    </location>
</feature>
<protein>
    <recommendedName>
        <fullName evidence="1">DUF7053 domain-containing protein</fullName>
    </recommendedName>
</protein>
<reference evidence="3" key="1">
    <citation type="journal article" date="2023" name="Mol. Phylogenet. Evol.">
        <title>Genome-scale phylogeny and comparative genomics of the fungal order Sordariales.</title>
        <authorList>
            <person name="Hensen N."/>
            <person name="Bonometti L."/>
            <person name="Westerberg I."/>
            <person name="Brannstrom I.O."/>
            <person name="Guillou S."/>
            <person name="Cros-Aarteil S."/>
            <person name="Calhoun S."/>
            <person name="Haridas S."/>
            <person name="Kuo A."/>
            <person name="Mondo S."/>
            <person name="Pangilinan J."/>
            <person name="Riley R."/>
            <person name="LaButti K."/>
            <person name="Andreopoulos B."/>
            <person name="Lipzen A."/>
            <person name="Chen C."/>
            <person name="Yan M."/>
            <person name="Daum C."/>
            <person name="Ng V."/>
            <person name="Clum A."/>
            <person name="Steindorff A."/>
            <person name="Ohm R.A."/>
            <person name="Martin F."/>
            <person name="Silar P."/>
            <person name="Natvig D.O."/>
            <person name="Lalanne C."/>
            <person name="Gautier V."/>
            <person name="Ament-Velasquez S.L."/>
            <person name="Kruys A."/>
            <person name="Hutchinson M.I."/>
            <person name="Powell A.J."/>
            <person name="Barry K."/>
            <person name="Miller A.N."/>
            <person name="Grigoriev I.V."/>
            <person name="Debuchy R."/>
            <person name="Gladieux P."/>
            <person name="Hiltunen Thoren M."/>
            <person name="Johannesson H."/>
        </authorList>
    </citation>
    <scope>NUCLEOTIDE SEQUENCE [LARGE SCALE GENOMIC DNA]</scope>
    <source>
        <strain evidence="3">CBS 340.73</strain>
    </source>
</reference>